<dbReference type="InterPro" id="IPR037113">
    <property type="entry name" value="Hat1_N_sf"/>
</dbReference>
<comment type="catalytic activity">
    <reaction evidence="9">
        <text>L-lysyl-[protein] + acetyl-CoA = N(6)-acetyl-L-lysyl-[protein] + CoA + H(+)</text>
        <dbReference type="Rhea" id="RHEA:45948"/>
        <dbReference type="Rhea" id="RHEA-COMP:9752"/>
        <dbReference type="Rhea" id="RHEA-COMP:10731"/>
        <dbReference type="ChEBI" id="CHEBI:15378"/>
        <dbReference type="ChEBI" id="CHEBI:29969"/>
        <dbReference type="ChEBI" id="CHEBI:57287"/>
        <dbReference type="ChEBI" id="CHEBI:57288"/>
        <dbReference type="ChEBI" id="CHEBI:61930"/>
        <dbReference type="EC" id="2.3.1.48"/>
    </reaction>
</comment>
<comment type="similarity">
    <text evidence="3">Belongs to the HAT1 family.</text>
</comment>
<keyword evidence="8" id="KW-0012">Acyltransferase</keyword>
<feature type="domain" description="Histone acetyl transferase HAT1 N-terminal" evidence="11">
    <location>
        <begin position="31"/>
        <end position="191"/>
    </location>
</feature>
<keyword evidence="7" id="KW-0539">Nucleus</keyword>
<evidence type="ECO:0000256" key="2">
    <source>
        <dbReference type="ARBA" id="ARBA00004496"/>
    </source>
</evidence>
<dbReference type="InterPro" id="IPR019467">
    <property type="entry name" value="Hat1_N"/>
</dbReference>
<dbReference type="CDD" id="cd04301">
    <property type="entry name" value="NAT_SF"/>
    <property type="match status" value="1"/>
</dbReference>
<gene>
    <name evidence="13" type="primary">LOC101504326</name>
</gene>
<dbReference type="PaxDb" id="3827-XP_004490907.1"/>
<evidence type="ECO:0000256" key="9">
    <source>
        <dbReference type="ARBA" id="ARBA00048017"/>
    </source>
</evidence>
<dbReference type="EC" id="2.3.1.48" evidence="4"/>
<name>A0A1S2XN96_CICAR</name>
<evidence type="ECO:0000256" key="5">
    <source>
        <dbReference type="ARBA" id="ARBA00022490"/>
    </source>
</evidence>
<dbReference type="Pfam" id="PF10394">
    <property type="entry name" value="Hat1_N"/>
    <property type="match status" value="1"/>
</dbReference>
<dbReference type="InterPro" id="IPR016181">
    <property type="entry name" value="Acyl_CoA_acyltransferase"/>
</dbReference>
<dbReference type="FunFam" id="3.90.360.10:FF:000002">
    <property type="entry name" value="Histone acetyltransferase type B catalytic subunit"/>
    <property type="match status" value="1"/>
</dbReference>
<dbReference type="STRING" id="3827.A0A1S2XN96"/>
<evidence type="ECO:0000259" key="11">
    <source>
        <dbReference type="Pfam" id="PF10394"/>
    </source>
</evidence>
<reference evidence="12" key="1">
    <citation type="journal article" date="2013" name="Nat. Biotechnol.">
        <title>Draft genome sequence of chickpea (Cicer arietinum) provides a resource for trait improvement.</title>
        <authorList>
            <person name="Varshney R.K."/>
            <person name="Song C."/>
            <person name="Saxena R.K."/>
            <person name="Azam S."/>
            <person name="Yu S."/>
            <person name="Sharpe A.G."/>
            <person name="Cannon S."/>
            <person name="Baek J."/>
            <person name="Rosen B.D."/>
            <person name="Tar'an B."/>
            <person name="Millan T."/>
            <person name="Zhang X."/>
            <person name="Ramsay L.D."/>
            <person name="Iwata A."/>
            <person name="Wang Y."/>
            <person name="Nelson W."/>
            <person name="Farmer A.D."/>
            <person name="Gaur P.M."/>
            <person name="Soderlund C."/>
            <person name="Penmetsa R.V."/>
            <person name="Xu C."/>
            <person name="Bharti A.K."/>
            <person name="He W."/>
            <person name="Winter P."/>
            <person name="Zhao S."/>
            <person name="Hane J.K."/>
            <person name="Carrasquilla-Garcia N."/>
            <person name="Condie J.A."/>
            <person name="Upadhyaya H.D."/>
            <person name="Luo M.C."/>
            <person name="Thudi M."/>
            <person name="Gowda C.L."/>
            <person name="Singh N.P."/>
            <person name="Lichtenzveig J."/>
            <person name="Gali K.K."/>
            <person name="Rubio J."/>
            <person name="Nadarajan N."/>
            <person name="Dolezel J."/>
            <person name="Bansal K.C."/>
            <person name="Xu X."/>
            <person name="Edwards D."/>
            <person name="Zhang G."/>
            <person name="Kahl G."/>
            <person name="Gil J."/>
            <person name="Singh K.B."/>
            <person name="Datta S.K."/>
            <person name="Jackson S.A."/>
            <person name="Wang J."/>
            <person name="Cook D.R."/>
        </authorList>
    </citation>
    <scope>NUCLEOTIDE SEQUENCE [LARGE SCALE GENOMIC DNA]</scope>
    <source>
        <strain evidence="12">cv. CDC Frontier</strain>
    </source>
</reference>
<sequence>MGQKQKQSLELDLTETKKRRRVGFSGTDAGVEAKDCIRIFLVSSKEEFDDPESFVVNPVDLNGFFDGEGKIYGYEDLKISIWISSISFYAYADITFRSSADRGKGITELKEALQAIFAETLVDSKDEFLEKYLVDRNFLRTNISDGKVLKTKAFNHTGSDASDVEVVRLVAGNMATGQLYSHIIPLTLLLVNGSSPIDVTDSQWELYVLVQKKADEQGEIQSMLLGFTAVYRFYHYPDDSRLRLGQILVLPPYQRKGYGCFLLEALYDFAISENVFDITIEEPLDELQNLRSCVETRRLLRFEPIQPLVAKAVSLLKSGRLSKKTHIPRVLPPPSAIDDVRKNLKITKKQFLQCWEVLIYIGLIPVDKYMENFVNIVSARLKYDILGKDFGTAGKQVLEVPNDVDEEMSFVMIKSGAGEDITAMTEDSGTNREEELEKLVQHRVKEIQLIAKKLTSNV</sequence>
<organism evidence="12 13">
    <name type="scientific">Cicer arietinum</name>
    <name type="common">Chickpea</name>
    <name type="synonym">Garbanzo</name>
    <dbReference type="NCBI Taxonomy" id="3827"/>
    <lineage>
        <taxon>Eukaryota</taxon>
        <taxon>Viridiplantae</taxon>
        <taxon>Streptophyta</taxon>
        <taxon>Embryophyta</taxon>
        <taxon>Tracheophyta</taxon>
        <taxon>Spermatophyta</taxon>
        <taxon>Magnoliopsida</taxon>
        <taxon>eudicotyledons</taxon>
        <taxon>Gunneridae</taxon>
        <taxon>Pentapetalae</taxon>
        <taxon>rosids</taxon>
        <taxon>fabids</taxon>
        <taxon>Fabales</taxon>
        <taxon>Fabaceae</taxon>
        <taxon>Papilionoideae</taxon>
        <taxon>50 kb inversion clade</taxon>
        <taxon>NPAAA clade</taxon>
        <taxon>Hologalegina</taxon>
        <taxon>IRL clade</taxon>
        <taxon>Cicereae</taxon>
        <taxon>Cicer</taxon>
    </lineage>
</organism>
<dbReference type="Proteomes" id="UP000087171">
    <property type="component" value="Chromosome Ca2"/>
</dbReference>
<keyword evidence="12" id="KW-1185">Reference proteome</keyword>
<evidence type="ECO:0000256" key="6">
    <source>
        <dbReference type="ARBA" id="ARBA00022679"/>
    </source>
</evidence>
<dbReference type="OrthoDB" id="10253098at2759"/>
<evidence type="ECO:0000313" key="12">
    <source>
        <dbReference type="Proteomes" id="UP000087171"/>
    </source>
</evidence>
<evidence type="ECO:0000256" key="1">
    <source>
        <dbReference type="ARBA" id="ARBA00004123"/>
    </source>
</evidence>
<dbReference type="Pfam" id="PF00583">
    <property type="entry name" value="Acetyltransf_1"/>
    <property type="match status" value="1"/>
</dbReference>
<dbReference type="PANTHER" id="PTHR12046">
    <property type="entry name" value="HISTONE ACETYLTRANSFERASE TYPE B CATALYTIC SUBUNIT"/>
    <property type="match status" value="1"/>
</dbReference>
<dbReference type="GO" id="GO:0004402">
    <property type="term" value="F:histone acetyltransferase activity"/>
    <property type="evidence" value="ECO:0007669"/>
    <property type="project" value="InterPro"/>
</dbReference>
<dbReference type="Gene3D" id="3.40.630.30">
    <property type="match status" value="1"/>
</dbReference>
<dbReference type="eggNOG" id="KOG2696">
    <property type="taxonomic scope" value="Eukaryota"/>
</dbReference>
<keyword evidence="5" id="KW-0963">Cytoplasm</keyword>
<dbReference type="InterPro" id="IPR017380">
    <property type="entry name" value="Hist_AcTrfase_B-typ_cat-su"/>
</dbReference>
<dbReference type="FunFam" id="3.40.630.30:FF:000077">
    <property type="entry name" value="Histone acetyltransferase type B catalytic subunit"/>
    <property type="match status" value="1"/>
</dbReference>
<dbReference type="InterPro" id="IPR000182">
    <property type="entry name" value="GNAT_dom"/>
</dbReference>
<evidence type="ECO:0000259" key="10">
    <source>
        <dbReference type="Pfam" id="PF00583"/>
    </source>
</evidence>
<dbReference type="GO" id="GO:0005737">
    <property type="term" value="C:cytoplasm"/>
    <property type="evidence" value="ECO:0007669"/>
    <property type="project" value="UniProtKB-SubCell"/>
</dbReference>
<comment type="subcellular location">
    <subcellularLocation>
        <location evidence="2">Cytoplasm</location>
    </subcellularLocation>
    <subcellularLocation>
        <location evidence="1">Nucleus</location>
    </subcellularLocation>
</comment>
<dbReference type="GeneID" id="101504326"/>
<feature type="domain" description="N-acetyltransferase" evidence="10">
    <location>
        <begin position="208"/>
        <end position="275"/>
    </location>
</feature>
<protein>
    <recommendedName>
        <fullName evidence="4">histone acetyltransferase</fullName>
        <ecNumber evidence="4">2.3.1.48</ecNumber>
    </recommendedName>
</protein>
<evidence type="ECO:0000256" key="7">
    <source>
        <dbReference type="ARBA" id="ARBA00023242"/>
    </source>
</evidence>
<keyword evidence="6" id="KW-0808">Transferase</keyword>
<dbReference type="GO" id="GO:0005634">
    <property type="term" value="C:nucleus"/>
    <property type="evidence" value="ECO:0007669"/>
    <property type="project" value="UniProtKB-SubCell"/>
</dbReference>
<proteinExistence type="inferred from homology"/>
<reference evidence="13" key="2">
    <citation type="submission" date="2025-08" db="UniProtKB">
        <authorList>
            <consortium name="RefSeq"/>
        </authorList>
    </citation>
    <scope>IDENTIFICATION</scope>
    <source>
        <tissue evidence="13">Etiolated seedlings</tissue>
    </source>
</reference>
<dbReference type="Gene3D" id="3.90.360.10">
    <property type="entry name" value="Histone acetyl transferase 1 (HAT1), N-terminal domain"/>
    <property type="match status" value="1"/>
</dbReference>
<dbReference type="GO" id="GO:0031509">
    <property type="term" value="P:subtelomeric heterochromatin formation"/>
    <property type="evidence" value="ECO:0007669"/>
    <property type="project" value="InterPro"/>
</dbReference>
<dbReference type="KEGG" id="cam:101504326"/>
<accession>A0A1S2XN96</accession>
<dbReference type="AlphaFoldDB" id="A0A1S2XN96"/>
<dbReference type="SUPFAM" id="SSF55729">
    <property type="entry name" value="Acyl-CoA N-acyltransferases (Nat)"/>
    <property type="match status" value="1"/>
</dbReference>
<dbReference type="RefSeq" id="XP_004490907.1">
    <property type="nucleotide sequence ID" value="XM_004490850.3"/>
</dbReference>
<evidence type="ECO:0000256" key="4">
    <source>
        <dbReference type="ARBA" id="ARBA00013184"/>
    </source>
</evidence>
<evidence type="ECO:0000256" key="8">
    <source>
        <dbReference type="ARBA" id="ARBA00023315"/>
    </source>
</evidence>
<evidence type="ECO:0000256" key="3">
    <source>
        <dbReference type="ARBA" id="ARBA00010543"/>
    </source>
</evidence>
<evidence type="ECO:0000313" key="13">
    <source>
        <dbReference type="RefSeq" id="XP_004490907.1"/>
    </source>
</evidence>
<dbReference type="GO" id="GO:0000781">
    <property type="term" value="C:chromosome, telomeric region"/>
    <property type="evidence" value="ECO:0007669"/>
    <property type="project" value="GOC"/>
</dbReference>